<evidence type="ECO:0000259" key="3">
    <source>
        <dbReference type="PROSITE" id="PS51192"/>
    </source>
</evidence>
<dbReference type="Proteomes" id="UP000257109">
    <property type="component" value="Unassembled WGS sequence"/>
</dbReference>
<organism evidence="5 6">
    <name type="scientific">Mucuna pruriens</name>
    <name type="common">Velvet bean</name>
    <name type="synonym">Dolichos pruriens</name>
    <dbReference type="NCBI Taxonomy" id="157652"/>
    <lineage>
        <taxon>Eukaryota</taxon>
        <taxon>Viridiplantae</taxon>
        <taxon>Streptophyta</taxon>
        <taxon>Embryophyta</taxon>
        <taxon>Tracheophyta</taxon>
        <taxon>Spermatophyta</taxon>
        <taxon>Magnoliopsida</taxon>
        <taxon>eudicotyledons</taxon>
        <taxon>Gunneridae</taxon>
        <taxon>Pentapetalae</taxon>
        <taxon>rosids</taxon>
        <taxon>fabids</taxon>
        <taxon>Fabales</taxon>
        <taxon>Fabaceae</taxon>
        <taxon>Papilionoideae</taxon>
        <taxon>50 kb inversion clade</taxon>
        <taxon>NPAAA clade</taxon>
        <taxon>indigoferoid/millettioid clade</taxon>
        <taxon>Phaseoleae</taxon>
        <taxon>Mucuna</taxon>
    </lineage>
</organism>
<dbReference type="GO" id="GO:0005634">
    <property type="term" value="C:nucleus"/>
    <property type="evidence" value="ECO:0007669"/>
    <property type="project" value="TreeGrafter"/>
</dbReference>
<dbReference type="PROSITE" id="PS51192">
    <property type="entry name" value="HELICASE_ATP_BIND_1"/>
    <property type="match status" value="1"/>
</dbReference>
<dbReference type="CDD" id="cd17923">
    <property type="entry name" value="DEXHc_Hrq1-like"/>
    <property type="match status" value="1"/>
</dbReference>
<proteinExistence type="predicted"/>
<evidence type="ECO:0000256" key="2">
    <source>
        <dbReference type="ARBA" id="ARBA00022840"/>
    </source>
</evidence>
<dbReference type="CDD" id="cd18797">
    <property type="entry name" value="SF2_C_Hrq"/>
    <property type="match status" value="1"/>
</dbReference>
<dbReference type="PANTHER" id="PTHR47957:SF3">
    <property type="entry name" value="ATP-DEPENDENT HELICASE HRQ1"/>
    <property type="match status" value="1"/>
</dbReference>
<name>A0A371F2X9_MUCPR</name>
<keyword evidence="2" id="KW-0067">ATP-binding</keyword>
<evidence type="ECO:0008006" key="7">
    <source>
        <dbReference type="Google" id="ProtNLM"/>
    </source>
</evidence>
<comment type="caution">
    <text evidence="5">The sequence shown here is derived from an EMBL/GenBank/DDBJ whole genome shotgun (WGS) entry which is preliminary data.</text>
</comment>
<dbReference type="SUPFAM" id="SSF52540">
    <property type="entry name" value="P-loop containing nucleoside triphosphate hydrolases"/>
    <property type="match status" value="1"/>
</dbReference>
<evidence type="ECO:0000313" key="6">
    <source>
        <dbReference type="Proteomes" id="UP000257109"/>
    </source>
</evidence>
<dbReference type="AlphaFoldDB" id="A0A371F2X9"/>
<dbReference type="FunFam" id="3.40.50.300:FF:001137">
    <property type="entry name" value="DEAD/DEAH box helicase"/>
    <property type="match status" value="1"/>
</dbReference>
<dbReference type="OrthoDB" id="18781at2759"/>
<gene>
    <name evidence="5" type="ORF">CR513_47844</name>
</gene>
<keyword evidence="1" id="KW-0547">Nucleotide-binding</keyword>
<reference evidence="5" key="1">
    <citation type="submission" date="2018-05" db="EMBL/GenBank/DDBJ databases">
        <title>Draft genome of Mucuna pruriens seed.</title>
        <authorList>
            <person name="Nnadi N.E."/>
            <person name="Vos R."/>
            <person name="Hasami M.H."/>
            <person name="Devisetty U.K."/>
            <person name="Aguiy J.C."/>
        </authorList>
    </citation>
    <scope>NUCLEOTIDE SEQUENCE [LARGE SCALE GENOMIC DNA]</scope>
    <source>
        <strain evidence="5">JCA_2017</strain>
    </source>
</reference>
<dbReference type="GO" id="GO:0003676">
    <property type="term" value="F:nucleic acid binding"/>
    <property type="evidence" value="ECO:0007669"/>
    <property type="project" value="InterPro"/>
</dbReference>
<sequence length="1236" mass="137835">MAESKEKEIQIRALTGESITLPFSPATTVQHLKLLLNQLFPPATTSPNFHLFFKAHSLPPNCGDKLRLQTQIGSYPIQSGEFLVLIPFTKKEPSRTREPDPVQPSSNVPLCASTSTLADSTWSTIMEDLSHLRDTTESCCDNASNFDSKNEEVLETRTKGGLGSEKQIELPYHLILNTLRDSSDGALGEHNCEAFVKILESVDCLSDLPLGHCKLLKRARSKGGGGGGLRKRVGDGATCLCPPWLKIVVKAFAFVNIFSAFLYLQRRELTLIVLEEALNELAKFGVSLGLHDIKHLSLLCPQLVCFGDDVEKMSFGDAIVVVNNSIDNEDQVEDNPKRVRKWLYVSKIVSTLKRRDSSFRKNLGWAFEQLPFEFGEEMAVGISLEELLAAVKDRDFVGREDKSKRVKRSKSTSKPDLNHIGCHDTKSLLAVDMIDHLKKGIGSEGQIVHIEDICARKAIYSEIPIELSEKMRSALKCIGVSKFYSHQAESIQASLHGKNVVVATMTSSGKSLCYNLPVLEVLFKNSSSCVLYIFPTKALAQDQLRALLHMTKGLDIDFNIGIYDGDTSHNKRMWLRDNSRLLITNPDMLHISILPHHRQFSRILSNLRFVVIDETHTYKGAFGCHTALILRRLKRLCSHVYGSVPSFVFSTATSANPREHSMELANLSTLELFQNDGSPSTRKLFVLWNPALHPKALNSVATQPQIIKKAQFAVSTDELADESANFVRSSPIVDVARLFAEMVQHGLRCIAFCKSRKLCELVLSYTREILHETAPCLVDSICAYRGGYIAEERRKIEGSLFGGKICGVAATNALELGIDVGEIDVTLHLGFPGSIASLWQQAGRSGRRDRPSLAVYVAFGGPLDQYFMKHPKKLFERPIECCHVDSQNKQVLEQHLVCAAHEHPLSVNHDEQYFGPCLESGIISLEARGYLSSVLSSDSCRIWNYIGPEKLPSHAVNIRAIETVRYSVIDQKKNEVLEEIEESKAFFQVYEGAVYMCQGKTYLVEKLDLSNKTAFCKEADLKYYTKTRDYTDIHVIGGNIAYPIKVESNMFPKTNARADVCKVTTTWFGFYRIWRGSNQIFDTVDLALPQYSYESQAVWVPVPQSVKEAVVKQNYDFRGGLHAASHAILHVVPLHITCNLSDLAPECPNPHDSRYYPERILIYDQHPGGCGISVQVQPYFTKFLAAALELLTSCCCSGEVGCPNCVQSFACHEYNEVLHKDAAIMIIKVGILDAGN</sequence>
<dbReference type="EMBL" id="QJKJ01010821">
    <property type="protein sequence ID" value="RDX72637.1"/>
    <property type="molecule type" value="Genomic_DNA"/>
</dbReference>
<dbReference type="PROSITE" id="PS51194">
    <property type="entry name" value="HELICASE_CTER"/>
    <property type="match status" value="1"/>
</dbReference>
<dbReference type="GO" id="GO:0036297">
    <property type="term" value="P:interstrand cross-link repair"/>
    <property type="evidence" value="ECO:0007669"/>
    <property type="project" value="TreeGrafter"/>
</dbReference>
<evidence type="ECO:0000313" key="5">
    <source>
        <dbReference type="EMBL" id="RDX72637.1"/>
    </source>
</evidence>
<dbReference type="InterPro" id="IPR001650">
    <property type="entry name" value="Helicase_C-like"/>
</dbReference>
<dbReference type="InterPro" id="IPR018973">
    <property type="entry name" value="MZB"/>
</dbReference>
<dbReference type="STRING" id="157652.A0A371F2X9"/>
<dbReference type="GO" id="GO:0006289">
    <property type="term" value="P:nucleotide-excision repair"/>
    <property type="evidence" value="ECO:0007669"/>
    <property type="project" value="TreeGrafter"/>
</dbReference>
<dbReference type="PANTHER" id="PTHR47957">
    <property type="entry name" value="ATP-DEPENDENT HELICASE HRQ1"/>
    <property type="match status" value="1"/>
</dbReference>
<dbReference type="Pfam" id="PF22982">
    <property type="entry name" value="WHD_HRQ1"/>
    <property type="match status" value="1"/>
</dbReference>
<dbReference type="GO" id="GO:0043138">
    <property type="term" value="F:3'-5' DNA helicase activity"/>
    <property type="evidence" value="ECO:0007669"/>
    <property type="project" value="TreeGrafter"/>
</dbReference>
<keyword evidence="6" id="KW-1185">Reference proteome</keyword>
<evidence type="ECO:0000259" key="4">
    <source>
        <dbReference type="PROSITE" id="PS51194"/>
    </source>
</evidence>
<feature type="non-terminal residue" evidence="5">
    <location>
        <position position="1"/>
    </location>
</feature>
<dbReference type="SMART" id="SM00490">
    <property type="entry name" value="HELICc"/>
    <property type="match status" value="1"/>
</dbReference>
<feature type="domain" description="Helicase C-terminal" evidence="4">
    <location>
        <begin position="734"/>
        <end position="890"/>
    </location>
</feature>
<protein>
    <recommendedName>
        <fullName evidence="7">ATP-dependent helicase HRQ1</fullName>
    </recommendedName>
</protein>
<feature type="domain" description="Helicase ATP-binding" evidence="3">
    <location>
        <begin position="491"/>
        <end position="672"/>
    </location>
</feature>
<dbReference type="CDD" id="cd17039">
    <property type="entry name" value="Ubl_ubiquitin_like"/>
    <property type="match status" value="1"/>
</dbReference>
<dbReference type="Gene3D" id="3.40.50.300">
    <property type="entry name" value="P-loop containing nucleotide triphosphate hydrolases"/>
    <property type="match status" value="2"/>
</dbReference>
<dbReference type="Pfam" id="PF09369">
    <property type="entry name" value="MZB"/>
    <property type="match status" value="1"/>
</dbReference>
<dbReference type="GO" id="GO:0005524">
    <property type="term" value="F:ATP binding"/>
    <property type="evidence" value="ECO:0007669"/>
    <property type="project" value="UniProtKB-KW"/>
</dbReference>
<dbReference type="InterPro" id="IPR027417">
    <property type="entry name" value="P-loop_NTPase"/>
</dbReference>
<dbReference type="SMART" id="SM00487">
    <property type="entry name" value="DEXDc"/>
    <property type="match status" value="1"/>
</dbReference>
<dbReference type="InterPro" id="IPR055227">
    <property type="entry name" value="HRQ1_WHD"/>
</dbReference>
<evidence type="ECO:0000256" key="1">
    <source>
        <dbReference type="ARBA" id="ARBA00022741"/>
    </source>
</evidence>
<dbReference type="InterPro" id="IPR014001">
    <property type="entry name" value="Helicase_ATP-bd"/>
</dbReference>
<dbReference type="InterPro" id="IPR011545">
    <property type="entry name" value="DEAD/DEAH_box_helicase_dom"/>
</dbReference>
<accession>A0A371F2X9</accession>
<dbReference type="Pfam" id="PF00271">
    <property type="entry name" value="Helicase_C"/>
    <property type="match status" value="1"/>
</dbReference>
<dbReference type="Pfam" id="PF00270">
    <property type="entry name" value="DEAD"/>
    <property type="match status" value="1"/>
</dbReference>